<dbReference type="Pfam" id="PF12728">
    <property type="entry name" value="HTH_17"/>
    <property type="match status" value="1"/>
</dbReference>
<sequence length="58" mass="6593">MKLAYKLKEAAEMLSISYSTIYRMVERGEIATVKISNVRRIPLHEIERLAGIDKGGNK</sequence>
<protein>
    <recommendedName>
        <fullName evidence="1">Helix-turn-helix domain-containing protein</fullName>
    </recommendedName>
</protein>
<dbReference type="EMBL" id="LOEE01000006">
    <property type="protein sequence ID" value="KXG78250.1"/>
    <property type="molecule type" value="Genomic_DNA"/>
</dbReference>
<organism evidence="2 3">
    <name type="scientific">Thermotalea metallivorans</name>
    <dbReference type="NCBI Taxonomy" id="520762"/>
    <lineage>
        <taxon>Bacteria</taxon>
        <taxon>Bacillati</taxon>
        <taxon>Bacillota</taxon>
        <taxon>Clostridia</taxon>
        <taxon>Peptostreptococcales</taxon>
        <taxon>Thermotaleaceae</taxon>
        <taxon>Thermotalea</taxon>
    </lineage>
</organism>
<dbReference type="STRING" id="520762.AN619_02250"/>
<dbReference type="Proteomes" id="UP000070456">
    <property type="component" value="Unassembled WGS sequence"/>
</dbReference>
<accession>A0A140LCH5</accession>
<gene>
    <name evidence="2" type="ORF">AN619_02250</name>
</gene>
<evidence type="ECO:0000259" key="1">
    <source>
        <dbReference type="Pfam" id="PF12728"/>
    </source>
</evidence>
<evidence type="ECO:0000313" key="2">
    <source>
        <dbReference type="EMBL" id="KXG78250.1"/>
    </source>
</evidence>
<feature type="domain" description="Helix-turn-helix" evidence="1">
    <location>
        <begin position="5"/>
        <end position="49"/>
    </location>
</feature>
<dbReference type="InterPro" id="IPR009061">
    <property type="entry name" value="DNA-bd_dom_put_sf"/>
</dbReference>
<dbReference type="NCBIfam" id="TIGR01764">
    <property type="entry name" value="excise"/>
    <property type="match status" value="1"/>
</dbReference>
<dbReference type="SUPFAM" id="SSF46955">
    <property type="entry name" value="Putative DNA-binding domain"/>
    <property type="match status" value="1"/>
</dbReference>
<keyword evidence="3" id="KW-1185">Reference proteome</keyword>
<comment type="caution">
    <text evidence="2">The sequence shown here is derived from an EMBL/GenBank/DDBJ whole genome shotgun (WGS) entry which is preliminary data.</text>
</comment>
<dbReference type="InterPro" id="IPR010093">
    <property type="entry name" value="SinI_DNA-bd"/>
</dbReference>
<name>A0A140LCH5_9FIRM</name>
<dbReference type="RefSeq" id="WP_083524911.1">
    <property type="nucleotide sequence ID" value="NZ_LOEE01000006.1"/>
</dbReference>
<dbReference type="InterPro" id="IPR041657">
    <property type="entry name" value="HTH_17"/>
</dbReference>
<evidence type="ECO:0000313" key="3">
    <source>
        <dbReference type="Proteomes" id="UP000070456"/>
    </source>
</evidence>
<dbReference type="AlphaFoldDB" id="A0A140LCH5"/>
<reference evidence="2 3" key="1">
    <citation type="submission" date="2015-12" db="EMBL/GenBank/DDBJ databases">
        <title>Draft genome sequence of the thermoanaerobe Thermotalea metallivorans, an isolate from the runoff channel of the Great Artesian Basin, Australia.</title>
        <authorList>
            <person name="Patel B.K."/>
        </authorList>
    </citation>
    <scope>NUCLEOTIDE SEQUENCE [LARGE SCALE GENOMIC DNA]</scope>
    <source>
        <strain evidence="2 3">B2-1</strain>
    </source>
</reference>
<proteinExistence type="predicted"/>
<dbReference type="GO" id="GO:0003677">
    <property type="term" value="F:DNA binding"/>
    <property type="evidence" value="ECO:0007669"/>
    <property type="project" value="InterPro"/>
</dbReference>